<dbReference type="eggNOG" id="COG1787">
    <property type="taxonomic scope" value="Bacteria"/>
</dbReference>
<dbReference type="RefSeq" id="WP_027068948.1">
    <property type="nucleotide sequence ID" value="NZ_AUHT01000004.1"/>
</dbReference>
<dbReference type="STRING" id="1385515.GCA_000423325_00400"/>
<evidence type="ECO:0000313" key="4">
    <source>
        <dbReference type="EMBL" id="KGO98163.1"/>
    </source>
</evidence>
<dbReference type="AlphaFoldDB" id="A0A0A0M576"/>
<name>A0A0A0M576_9GAMM</name>
<feature type="transmembrane region" description="Helical" evidence="2">
    <location>
        <begin position="6"/>
        <end position="25"/>
    </location>
</feature>
<gene>
    <name evidence="4" type="ORF">N791_01895</name>
</gene>
<dbReference type="InterPro" id="IPR007560">
    <property type="entry name" value="Restrct_endonuc_IV_Mrr"/>
</dbReference>
<dbReference type="GO" id="GO:0003677">
    <property type="term" value="F:DNA binding"/>
    <property type="evidence" value="ECO:0007669"/>
    <property type="project" value="InterPro"/>
</dbReference>
<dbReference type="Pfam" id="PF04471">
    <property type="entry name" value="Mrr_cat"/>
    <property type="match status" value="1"/>
</dbReference>
<evidence type="ECO:0000313" key="5">
    <source>
        <dbReference type="Proteomes" id="UP000030003"/>
    </source>
</evidence>
<dbReference type="OrthoDB" id="5965220at2"/>
<protein>
    <recommendedName>
        <fullName evidence="3">Restriction endonuclease type IV Mrr domain-containing protein</fullName>
    </recommendedName>
</protein>
<feature type="domain" description="Restriction endonuclease type IV Mrr" evidence="3">
    <location>
        <begin position="43"/>
        <end position="151"/>
    </location>
</feature>
<evidence type="ECO:0000256" key="1">
    <source>
        <dbReference type="SAM" id="MobiDB-lite"/>
    </source>
</evidence>
<dbReference type="GO" id="GO:0009307">
    <property type="term" value="P:DNA restriction-modification system"/>
    <property type="evidence" value="ECO:0007669"/>
    <property type="project" value="InterPro"/>
</dbReference>
<keyword evidence="2" id="KW-0472">Membrane</keyword>
<keyword evidence="2" id="KW-0812">Transmembrane</keyword>
<keyword evidence="5" id="KW-1185">Reference proteome</keyword>
<feature type="region of interest" description="Disordered" evidence="1">
    <location>
        <begin position="201"/>
        <end position="234"/>
    </location>
</feature>
<proteinExistence type="predicted"/>
<organism evidence="4 5">
    <name type="scientific">Lysobacter defluvii IMMIB APB-9 = DSM 18482</name>
    <dbReference type="NCBI Taxonomy" id="1385515"/>
    <lineage>
        <taxon>Bacteria</taxon>
        <taxon>Pseudomonadati</taxon>
        <taxon>Pseudomonadota</taxon>
        <taxon>Gammaproteobacteria</taxon>
        <taxon>Lysobacterales</taxon>
        <taxon>Lysobacteraceae</taxon>
        <taxon>Novilysobacter</taxon>
    </lineage>
</organism>
<keyword evidence="2" id="KW-1133">Transmembrane helix</keyword>
<dbReference type="EMBL" id="AVBH01000121">
    <property type="protein sequence ID" value="KGO98163.1"/>
    <property type="molecule type" value="Genomic_DNA"/>
</dbReference>
<reference evidence="4 5" key="1">
    <citation type="submission" date="2013-08" db="EMBL/GenBank/DDBJ databases">
        <title>Genomic analysis of Lysobacter defluvii.</title>
        <authorList>
            <person name="Wang Q."/>
            <person name="Wang G."/>
        </authorList>
    </citation>
    <scope>NUCLEOTIDE SEQUENCE [LARGE SCALE GENOMIC DNA]</scope>
    <source>
        <strain evidence="4 5">IMMIB APB-9</strain>
    </source>
</reference>
<comment type="caution">
    <text evidence="4">The sequence shown here is derived from an EMBL/GenBank/DDBJ whole genome shotgun (WGS) entry which is preliminary data.</text>
</comment>
<evidence type="ECO:0000259" key="3">
    <source>
        <dbReference type="Pfam" id="PF04471"/>
    </source>
</evidence>
<sequence length="320" mass="35150">MPTLSFIAITLLVTVVVGGISSFLIRRHQRRKFECQAGLAGLAAMRWREYSRFIVEGLEERGFRRSREQPDLSRGQDAHLLLLRGGHTWLLACRQGLDSQTGPELVERMSRAIHMSEARGGVIATLGCFAPAARKVDPGIELLDGPAVWKLVQPVLPASLLEDVRATARKEIRSRGVLAWLVAVLLGMGLAWLLTPHLASDPAPSVAPPTGATPDTRRDTEAPGTAPPPMAPDLLRPVELSEEEQRGRVLDELAELPDVQHAGWATRSTLVVRLERAADDALVESVCDILLPHPDVRDQRIQLQPPEGEGRVRFLQCAPY</sequence>
<evidence type="ECO:0000256" key="2">
    <source>
        <dbReference type="SAM" id="Phobius"/>
    </source>
</evidence>
<dbReference type="GO" id="GO:0004519">
    <property type="term" value="F:endonuclease activity"/>
    <property type="evidence" value="ECO:0007669"/>
    <property type="project" value="InterPro"/>
</dbReference>
<feature type="transmembrane region" description="Helical" evidence="2">
    <location>
        <begin position="177"/>
        <end position="195"/>
    </location>
</feature>
<accession>A0A0A0M576</accession>
<dbReference type="Proteomes" id="UP000030003">
    <property type="component" value="Unassembled WGS sequence"/>
</dbReference>